<dbReference type="EMBL" id="ASPP01029409">
    <property type="protein sequence ID" value="ETO04401.1"/>
    <property type="molecule type" value="Genomic_DNA"/>
</dbReference>
<dbReference type="AlphaFoldDB" id="X6LSS3"/>
<gene>
    <name evidence="2" type="ORF">RFI_32994</name>
</gene>
<feature type="repeat" description="CHCR" evidence="1">
    <location>
        <begin position="703"/>
        <end position="835"/>
    </location>
</feature>
<dbReference type="InterPro" id="IPR016024">
    <property type="entry name" value="ARM-type_fold"/>
</dbReference>
<dbReference type="GO" id="GO:0032051">
    <property type="term" value="F:clathrin light chain binding"/>
    <property type="evidence" value="ECO:0007669"/>
    <property type="project" value="TreeGrafter"/>
</dbReference>
<dbReference type="InterPro" id="IPR055358">
    <property type="entry name" value="CHCR"/>
</dbReference>
<dbReference type="GO" id="GO:0006898">
    <property type="term" value="P:receptor-mediated endocytosis"/>
    <property type="evidence" value="ECO:0007669"/>
    <property type="project" value="TreeGrafter"/>
</dbReference>
<dbReference type="InterPro" id="IPR000547">
    <property type="entry name" value="Clathrin_H-chain/VPS_repeat"/>
</dbReference>
<dbReference type="SUPFAM" id="SSF48371">
    <property type="entry name" value="ARM repeat"/>
    <property type="match status" value="3"/>
</dbReference>
<dbReference type="SMART" id="SM00299">
    <property type="entry name" value="CLH"/>
    <property type="match status" value="3"/>
</dbReference>
<dbReference type="Pfam" id="PF00637">
    <property type="entry name" value="Clathrin"/>
    <property type="match status" value="3"/>
</dbReference>
<proteinExistence type="predicted"/>
<dbReference type="Proteomes" id="UP000023152">
    <property type="component" value="Unassembled WGS sequence"/>
</dbReference>
<evidence type="ECO:0000313" key="2">
    <source>
        <dbReference type="EMBL" id="ETO04401.1"/>
    </source>
</evidence>
<accession>X6LSS3</accession>
<keyword evidence="3" id="KW-1185">Reference proteome</keyword>
<feature type="repeat" description="CHCR" evidence="1">
    <location>
        <begin position="555"/>
        <end position="696"/>
    </location>
</feature>
<sequence length="835" mass="95718">MFLAVSDVESGGVLTVDRSGQVISFNIDEKNFVNYVTEVVGDAELGEKFAELGFFGGDEVLQKKFDSLLRQGNFTGAVEMAAKCPALRNDRTIAALKQVPPQPNQPPPDLQYYQLLLKQGSLNKLESVELCRRILQFKPDVGKQRIEQFLKEDKLEKSEELGDALAPFDVKLAAAVYYGANIPQKTILCFIQLGQASRVIEYCKQANYTPKWPDLLAYVHQMRRDDVKEFAQSLIDQSFLSAADVMNVLLGGGRNDVEKTPNFCLITYEIVATEKKMPNCKQNYWKSICELLHKSPKLFWNQKTTNSLITIKLILQNCVNPPNLEDIKRVLQMGLGSNAFKPDFLLQFFGDLTPEDALSCLKDLLKYSSTGTNLQLVVEVAKRYSEQLTVEKLIQLFQDFEWFVYNFYFFLFPLFPFCGHFYNIDVFWSGLYLYLGSMVNSTENADVVFKYIQAAAEVGQVAQIELICRENNHYDPDKVKAFLLESNKIKDPRPLIHVCDRHGYVDELTSYLYTNQLYRFIEVYVQRMNPGATPKVVGSLIDLNAPEDQIRNLINSVRPPQCPVKELVEEVEKRVRLTLLLPWLESRFHEGLEDAALHNALAKIYIDINNNPQHFLMNNKFYDSMEVGQYCESRDPHLAFIAYKRAWGKCDKELVNITNKHGFFKDQARYCVERQDADLWALVLAEQNEQRRSLIDQVVSTALPESRNPDEVSNTVKAFMAANLPNELIELLERIVLSNSADYNFRNNKNLQNLLILTAIKADSTRVAGYVERLDNFDGPDLANICISEQYKLYEEGFLIYKKFKKGLEAAKVLLENLKDIERGTEFAQYWDKPE</sequence>
<dbReference type="Gene3D" id="1.25.40.10">
    <property type="entry name" value="Tetratricopeptide repeat domain"/>
    <property type="match status" value="1"/>
</dbReference>
<evidence type="ECO:0000256" key="1">
    <source>
        <dbReference type="PROSITE-ProRule" id="PRU01006"/>
    </source>
</evidence>
<dbReference type="PANTHER" id="PTHR10292">
    <property type="entry name" value="CLATHRIN HEAVY CHAIN RELATED"/>
    <property type="match status" value="1"/>
</dbReference>
<reference evidence="2 3" key="1">
    <citation type="journal article" date="2013" name="Curr. Biol.">
        <title>The Genome of the Foraminiferan Reticulomyxa filosa.</title>
        <authorList>
            <person name="Glockner G."/>
            <person name="Hulsmann N."/>
            <person name="Schleicher M."/>
            <person name="Noegel A.A."/>
            <person name="Eichinger L."/>
            <person name="Gallinger C."/>
            <person name="Pawlowski J."/>
            <person name="Sierra R."/>
            <person name="Euteneuer U."/>
            <person name="Pillet L."/>
            <person name="Moustafa A."/>
            <person name="Platzer M."/>
            <person name="Groth M."/>
            <person name="Szafranski K."/>
            <person name="Schliwa M."/>
        </authorList>
    </citation>
    <scope>NUCLEOTIDE SEQUENCE [LARGE SCALE GENOMIC DNA]</scope>
</reference>
<feature type="repeat" description="CHCR" evidence="1">
    <location>
        <begin position="381"/>
        <end position="549"/>
    </location>
</feature>
<comment type="caution">
    <text evidence="2">The sequence shown here is derived from an EMBL/GenBank/DDBJ whole genome shotgun (WGS) entry which is preliminary data.</text>
</comment>
<dbReference type="Pfam" id="PF13838">
    <property type="entry name" value="Clathrin_H_link"/>
    <property type="match status" value="1"/>
</dbReference>
<dbReference type="PANTHER" id="PTHR10292:SF1">
    <property type="entry name" value="CLATHRIN HEAVY CHAIN"/>
    <property type="match status" value="1"/>
</dbReference>
<dbReference type="OrthoDB" id="2113814at2759"/>
<protein>
    <submittedName>
        <fullName evidence="2">Clathrin heavy chain</fullName>
    </submittedName>
</protein>
<dbReference type="OMA" id="WACLATI"/>
<dbReference type="Gene3D" id="1.25.40.30">
    <property type="match status" value="1"/>
</dbReference>
<feature type="non-terminal residue" evidence="2">
    <location>
        <position position="835"/>
    </location>
</feature>
<dbReference type="InterPro" id="IPR012331">
    <property type="entry name" value="Clathrin_H-chain_linker"/>
</dbReference>
<dbReference type="PROSITE" id="PS50236">
    <property type="entry name" value="CHCR"/>
    <property type="match status" value="3"/>
</dbReference>
<dbReference type="GO" id="GO:0006886">
    <property type="term" value="P:intracellular protein transport"/>
    <property type="evidence" value="ECO:0007669"/>
    <property type="project" value="UniProtKB-UniRule"/>
</dbReference>
<evidence type="ECO:0000313" key="3">
    <source>
        <dbReference type="Proteomes" id="UP000023152"/>
    </source>
</evidence>
<dbReference type="GO" id="GO:0071439">
    <property type="term" value="C:clathrin complex"/>
    <property type="evidence" value="ECO:0007669"/>
    <property type="project" value="TreeGrafter"/>
</dbReference>
<dbReference type="InterPro" id="IPR011990">
    <property type="entry name" value="TPR-like_helical_dom_sf"/>
</dbReference>
<name>X6LSS3_RETFI</name>
<organism evidence="2 3">
    <name type="scientific">Reticulomyxa filosa</name>
    <dbReference type="NCBI Taxonomy" id="46433"/>
    <lineage>
        <taxon>Eukaryota</taxon>
        <taxon>Sar</taxon>
        <taxon>Rhizaria</taxon>
        <taxon>Retaria</taxon>
        <taxon>Foraminifera</taxon>
        <taxon>Monothalamids</taxon>
        <taxon>Reticulomyxidae</taxon>
        <taxon>Reticulomyxa</taxon>
    </lineage>
</organism>